<dbReference type="PRINTS" id="PR00792">
    <property type="entry name" value="PEPSIN"/>
</dbReference>
<dbReference type="InterPro" id="IPR034164">
    <property type="entry name" value="Pepsin-like_dom"/>
</dbReference>
<sequence length="403" mass="44274">MLLVVIFTVFSQVLATIKIDSLPISANFKQLERGSTLVGHDRARIKALFSRHEKNQKRARVKGVGIQPIGIEYTSKVGFGSPPTYYNLTIDTGSPYTWIGAQKKYVKTETSIKQGNQKFVVEYTVGYATGDHYKDLVTLSSSLSIAGTPFGVASESNFNVKDIDGVLGLGPTALGKHVLRPNTDELVPTVVDVLFAQKKIHRKIFGLSLTPFTSQGVSSGRLSFGKADPGRYTGKLNWLGVTRKEPCNTRWGFEQTIKYGKRVIQPSSTGIADAGTSLIYITPQAFEAYSKSIRGSRFDESTQLLEIPKESVGELKSLFFVINGVSYEFTPNAQLLPRSLNVKVRGKANAYYSLIGSLTDDEVEVGVNFINGYVFSHRFYTAYDVSNSKIGFATTSSTYANVD</sequence>
<evidence type="ECO:0000259" key="3">
    <source>
        <dbReference type="PROSITE" id="PS51767"/>
    </source>
</evidence>
<evidence type="ECO:0000313" key="4">
    <source>
        <dbReference type="EMBL" id="CAE7154039.1"/>
    </source>
</evidence>
<dbReference type="SUPFAM" id="SSF50630">
    <property type="entry name" value="Acid proteases"/>
    <property type="match status" value="1"/>
</dbReference>
<dbReference type="InterPro" id="IPR021109">
    <property type="entry name" value="Peptidase_aspartic_dom_sf"/>
</dbReference>
<accession>A0A8H3DZD6</accession>
<comment type="caution">
    <text evidence="4">The sequence shown here is derived from an EMBL/GenBank/DDBJ whole genome shotgun (WGS) entry which is preliminary data.</text>
</comment>
<dbReference type="InterPro" id="IPR033121">
    <property type="entry name" value="PEPTIDASE_A1"/>
</dbReference>
<dbReference type="PANTHER" id="PTHR47966">
    <property type="entry name" value="BETA-SITE APP-CLEAVING ENZYME, ISOFORM A-RELATED"/>
    <property type="match status" value="1"/>
</dbReference>
<dbReference type="Gene3D" id="2.40.70.10">
    <property type="entry name" value="Acid Proteases"/>
    <property type="match status" value="2"/>
</dbReference>
<dbReference type="GO" id="GO:0004190">
    <property type="term" value="F:aspartic-type endopeptidase activity"/>
    <property type="evidence" value="ECO:0007669"/>
    <property type="project" value="InterPro"/>
</dbReference>
<dbReference type="Pfam" id="PF00026">
    <property type="entry name" value="Asp"/>
    <property type="match status" value="1"/>
</dbReference>
<dbReference type="InterPro" id="IPR001461">
    <property type="entry name" value="Aspartic_peptidase_A1"/>
</dbReference>
<evidence type="ECO:0000256" key="1">
    <source>
        <dbReference type="ARBA" id="ARBA00007447"/>
    </source>
</evidence>
<evidence type="ECO:0000256" key="2">
    <source>
        <dbReference type="SAM" id="SignalP"/>
    </source>
</evidence>
<dbReference type="CDD" id="cd05471">
    <property type="entry name" value="pepsin_like"/>
    <property type="match status" value="1"/>
</dbReference>
<organism evidence="4 5">
    <name type="scientific">Rhizoctonia solani</name>
    <dbReference type="NCBI Taxonomy" id="456999"/>
    <lineage>
        <taxon>Eukaryota</taxon>
        <taxon>Fungi</taxon>
        <taxon>Dikarya</taxon>
        <taxon>Basidiomycota</taxon>
        <taxon>Agaricomycotina</taxon>
        <taxon>Agaricomycetes</taxon>
        <taxon>Cantharellales</taxon>
        <taxon>Ceratobasidiaceae</taxon>
        <taxon>Rhizoctonia</taxon>
    </lineage>
</organism>
<name>A0A8H3DZD6_9AGAM</name>
<dbReference type="PROSITE" id="PS51767">
    <property type="entry name" value="PEPTIDASE_A1"/>
    <property type="match status" value="1"/>
</dbReference>
<reference evidence="4" key="1">
    <citation type="submission" date="2021-01" db="EMBL/GenBank/DDBJ databases">
        <authorList>
            <person name="Kaushik A."/>
        </authorList>
    </citation>
    <scope>NUCLEOTIDE SEQUENCE</scope>
    <source>
        <strain evidence="4">AG5</strain>
    </source>
</reference>
<feature type="signal peptide" evidence="2">
    <location>
        <begin position="1"/>
        <end position="15"/>
    </location>
</feature>
<feature type="chain" id="PRO_5034486995" description="Peptidase A1 domain-containing protein" evidence="2">
    <location>
        <begin position="16"/>
        <end position="403"/>
    </location>
</feature>
<gene>
    <name evidence="4" type="ORF">RDB_LOCUS91642</name>
</gene>
<comment type="similarity">
    <text evidence="1">Belongs to the peptidase A1 family.</text>
</comment>
<dbReference type="EMBL" id="CAJNJQ010001899">
    <property type="protein sequence ID" value="CAE7154039.1"/>
    <property type="molecule type" value="Genomic_DNA"/>
</dbReference>
<feature type="domain" description="Peptidase A1" evidence="3">
    <location>
        <begin position="73"/>
        <end position="393"/>
    </location>
</feature>
<dbReference type="AlphaFoldDB" id="A0A8H3DZD6"/>
<protein>
    <recommendedName>
        <fullName evidence="3">Peptidase A1 domain-containing protein</fullName>
    </recommendedName>
</protein>
<keyword evidence="2" id="KW-0732">Signal</keyword>
<dbReference type="Proteomes" id="UP000663827">
    <property type="component" value="Unassembled WGS sequence"/>
</dbReference>
<dbReference type="GO" id="GO:0006508">
    <property type="term" value="P:proteolysis"/>
    <property type="evidence" value="ECO:0007669"/>
    <property type="project" value="InterPro"/>
</dbReference>
<proteinExistence type="inferred from homology"/>
<evidence type="ECO:0000313" key="5">
    <source>
        <dbReference type="Proteomes" id="UP000663827"/>
    </source>
</evidence>
<dbReference type="PANTHER" id="PTHR47966:SF51">
    <property type="entry name" value="BETA-SITE APP-CLEAVING ENZYME, ISOFORM A-RELATED"/>
    <property type="match status" value="1"/>
</dbReference>